<feature type="compositionally biased region" description="Basic and acidic residues" evidence="2">
    <location>
        <begin position="432"/>
        <end position="448"/>
    </location>
</feature>
<feature type="compositionally biased region" description="Basic and acidic residues" evidence="2">
    <location>
        <begin position="737"/>
        <end position="749"/>
    </location>
</feature>
<feature type="compositionally biased region" description="Polar residues" evidence="2">
    <location>
        <begin position="753"/>
        <end position="769"/>
    </location>
</feature>
<organism evidence="3 4">
    <name type="scientific">Dactylellina haptotyla (strain CBS 200.50)</name>
    <name type="common">Nematode-trapping fungus</name>
    <name type="synonym">Monacrosporium haptotylum</name>
    <dbReference type="NCBI Taxonomy" id="1284197"/>
    <lineage>
        <taxon>Eukaryota</taxon>
        <taxon>Fungi</taxon>
        <taxon>Dikarya</taxon>
        <taxon>Ascomycota</taxon>
        <taxon>Pezizomycotina</taxon>
        <taxon>Orbiliomycetes</taxon>
        <taxon>Orbiliales</taxon>
        <taxon>Orbiliaceae</taxon>
        <taxon>Dactylellina</taxon>
    </lineage>
</organism>
<feature type="region of interest" description="Disordered" evidence="2">
    <location>
        <begin position="635"/>
        <end position="807"/>
    </location>
</feature>
<feature type="compositionally biased region" description="Polar residues" evidence="2">
    <location>
        <begin position="1039"/>
        <end position="1049"/>
    </location>
</feature>
<proteinExistence type="predicted"/>
<feature type="region of interest" description="Disordered" evidence="2">
    <location>
        <begin position="432"/>
        <end position="536"/>
    </location>
</feature>
<name>S8ACL5_DACHA</name>
<feature type="coiled-coil region" evidence="1">
    <location>
        <begin position="1163"/>
        <end position="1234"/>
    </location>
</feature>
<feature type="coiled-coil region" evidence="1">
    <location>
        <begin position="813"/>
        <end position="852"/>
    </location>
</feature>
<evidence type="ECO:0000313" key="3">
    <source>
        <dbReference type="EMBL" id="EPS38811.1"/>
    </source>
</evidence>
<evidence type="ECO:0000256" key="1">
    <source>
        <dbReference type="SAM" id="Coils"/>
    </source>
</evidence>
<dbReference type="EMBL" id="AQGS01000526">
    <property type="protein sequence ID" value="EPS38811.1"/>
    <property type="molecule type" value="Genomic_DNA"/>
</dbReference>
<dbReference type="HOGENOM" id="CLU_265819_0_0_1"/>
<feature type="compositionally biased region" description="Basic residues" evidence="2">
    <location>
        <begin position="1007"/>
        <end position="1016"/>
    </location>
</feature>
<feature type="compositionally biased region" description="Basic and acidic residues" evidence="2">
    <location>
        <begin position="553"/>
        <end position="575"/>
    </location>
</feature>
<accession>S8ACL5</accession>
<feature type="region of interest" description="Disordered" evidence="2">
    <location>
        <begin position="553"/>
        <end position="588"/>
    </location>
</feature>
<feature type="compositionally biased region" description="Polar residues" evidence="2">
    <location>
        <begin position="674"/>
        <end position="701"/>
    </location>
</feature>
<feature type="compositionally biased region" description="Basic and acidic residues" evidence="2">
    <location>
        <begin position="784"/>
        <end position="807"/>
    </location>
</feature>
<feature type="compositionally biased region" description="Basic and acidic residues" evidence="2">
    <location>
        <begin position="508"/>
        <end position="521"/>
    </location>
</feature>
<sequence>MNDTGRAIAAPKFMEDEMATRSRRPPPINTRAASSIGFPSVSSNPQQKLSNNPISKTYDMNPPKLESFDRLLENLRQEAPVEHNKARPLPQKRPMGANEYSTASVEHQDIPRSTPKQFVPRIPRHCDDLIEQLRNGENPSMRRNRGNMQNTRLRHNQYRGVHYNGPASPDTNGVPEWYLNAQSSLRTKNPLKMEITTEMALGDEEPTPPPSASLPSTSIGYEYLNRASLVLGDHLEFYDEESVTSKLDDADLPMSPISPVESSQLGNEFFMEIPAGIGRPESPTVPDFNGTTIQRDIEDNFRMSRAFKIQYHETKPINKRSSYVSRLRGSVCFDSDPIYPTQADETLVEKPEPEEPVEEAAKWDALLDYYSEVVVPYDDPIEKAQPQTRPPPVTAEAVEDQFHRDSRKADRLSVSYGPILMQVGVDDEETDRFPASRNIVEKVTERRGSNPPPVPPKRRASKLAHSVVGSHSPPHEIKTIRHKPQLVPSEASSAELPPPVPPKIPITPHKEASPELPKSKIESPQAQNKADANPSSITGIFNGLSIDDEEIFDFDKPLPKPKNKAMERLGIEPRKIPQPPIDVVLPPRSRLSKEIHRMKLREDILQNEAQKSPKGFSFSGAAKALKNATSTLLSPFANNADEGSPNPSEFSKGHRRNASHIPTVDSPRQESLRRSFTTGGESPRPSTADSIRSFGASNHESWGSGHASGDTGVTSADDGYPTTTPTSSVLDPAIEVAKGHDILESKFEPAENVDTSYQATKKGTASHFTAKQKRRPSDVTSSSEQEKKSGFFAKLRPETEEEMIARKGDKAIKILTERMLENERKEHERQEQEKARAFIERANERKEKLRESGRPGFFTEKGQFFRAKNPLELTLCDTDEEEDYYNTMLQNEQSVPVDNKKLQVPLPESTIPSNGPIPSPIAEEPEFIIPNDDITEETTDMQGPEPGNEINNEPRSYWSDDSDDESAGQVSQPPTPSHPSFPRSFRSHKRNGSGSSNLGTGPMLMRKAVRKLKGNRKSSVPSVESRGLPSPSLKRNRDSVISQISTATRESARQVASPSPAPPLPTPTIPTRTSGGVTAAPETPSKASNLPIPKITTGTYHDQSNNVVHQFGGIVQERSGSSLGHHADRNSMINTLPERCRSSLGHNLPESANINFKRASSEISKEHLKKQMLEEKAQKKKEKANDKIKKKLIKEAEKREKIKIRQDDADVKRLQEEEKSFQEEEKKNRKAELNAKKVAILTPQSYGQWV</sequence>
<protein>
    <submittedName>
        <fullName evidence="3">Uncharacterized protein</fullName>
    </submittedName>
</protein>
<dbReference type="AlphaFoldDB" id="S8ACL5"/>
<reference evidence="4" key="2">
    <citation type="submission" date="2013-04" db="EMBL/GenBank/DDBJ databases">
        <title>Genomic mechanisms accounting for the adaptation to parasitism in nematode-trapping fungi.</title>
        <authorList>
            <person name="Ahren D.G."/>
        </authorList>
    </citation>
    <scope>NUCLEOTIDE SEQUENCE [LARGE SCALE GENOMIC DNA]</scope>
    <source>
        <strain evidence="4">CBS 200.50</strain>
    </source>
</reference>
<feature type="compositionally biased region" description="Pro residues" evidence="2">
    <location>
        <begin position="496"/>
        <end position="505"/>
    </location>
</feature>
<feature type="compositionally biased region" description="Polar residues" evidence="2">
    <location>
        <begin position="522"/>
        <end position="536"/>
    </location>
</feature>
<dbReference type="Proteomes" id="UP000015100">
    <property type="component" value="Unassembled WGS sequence"/>
</dbReference>
<feature type="region of interest" description="Disordered" evidence="2">
    <location>
        <begin position="905"/>
        <end position="1103"/>
    </location>
</feature>
<reference evidence="3 4" key="1">
    <citation type="journal article" date="2013" name="PLoS Genet.">
        <title>Genomic mechanisms accounting for the adaptation to parasitism in nematode-trapping fungi.</title>
        <authorList>
            <person name="Meerupati T."/>
            <person name="Andersson K.M."/>
            <person name="Friman E."/>
            <person name="Kumar D."/>
            <person name="Tunlid A."/>
            <person name="Ahren D."/>
        </authorList>
    </citation>
    <scope>NUCLEOTIDE SEQUENCE [LARGE SCALE GENOMIC DNA]</scope>
    <source>
        <strain evidence="3 4">CBS 200.50</strain>
    </source>
</reference>
<feature type="compositionally biased region" description="Polar residues" evidence="2">
    <location>
        <begin position="40"/>
        <end position="55"/>
    </location>
</feature>
<dbReference type="OrthoDB" id="5426577at2759"/>
<keyword evidence="1" id="KW-0175">Coiled coil</keyword>
<feature type="region of interest" description="Disordered" evidence="2">
    <location>
        <begin position="1"/>
        <end position="63"/>
    </location>
</feature>
<feature type="compositionally biased region" description="Pro residues" evidence="2">
    <location>
        <begin position="1059"/>
        <end position="1068"/>
    </location>
</feature>
<keyword evidence="4" id="KW-1185">Reference proteome</keyword>
<evidence type="ECO:0000256" key="2">
    <source>
        <dbReference type="SAM" id="MobiDB-lite"/>
    </source>
</evidence>
<gene>
    <name evidence="3" type="ORF">H072_7427</name>
</gene>
<comment type="caution">
    <text evidence="3">The sequence shown here is derived from an EMBL/GenBank/DDBJ whole genome shotgun (WGS) entry which is preliminary data.</text>
</comment>
<evidence type="ECO:0000313" key="4">
    <source>
        <dbReference type="Proteomes" id="UP000015100"/>
    </source>
</evidence>